<reference evidence="8 10" key="5">
    <citation type="journal article" date="2012" name="Curr. Microbiol.">
        <title>Re-annotation of two hyperthermophilic archaea Pyrococcus abyssi GE5 and Pyrococcus furiosus DSM 3638.</title>
        <authorList>
            <person name="Gao J."/>
            <person name="Wang J."/>
        </authorList>
    </citation>
    <scope>GENOME REANNOTATION</scope>
    <source>
        <strain evidence="8">GE5</strain>
        <strain evidence="10">GE5 / Orsay</strain>
    </source>
</reference>
<dbReference type="PANTHER" id="PTHR42740:SF2">
    <property type="entry name" value="RIBONUCLEASE VAPC1"/>
    <property type="match status" value="1"/>
</dbReference>
<keyword evidence="3" id="KW-0479">Metal-binding</keyword>
<name>Q9UZF4_PYRAB</name>
<evidence type="ECO:0000313" key="7">
    <source>
        <dbReference type="EMBL" id="CAB50105.1"/>
    </source>
</evidence>
<evidence type="ECO:0000256" key="3">
    <source>
        <dbReference type="ARBA" id="ARBA00022723"/>
    </source>
</evidence>
<dbReference type="InterPro" id="IPR051749">
    <property type="entry name" value="PINc/VapC_TA_RNase"/>
</dbReference>
<feature type="domain" description="PIN" evidence="6">
    <location>
        <begin position="48"/>
        <end position="99"/>
    </location>
</feature>
<dbReference type="Pfam" id="PF01850">
    <property type="entry name" value="PIN"/>
    <property type="match status" value="1"/>
</dbReference>
<reference evidence="7" key="2">
    <citation type="journal article" date="2000" name="J. Mol. Biol.">
        <title>Archaeal homologs of eukaryotic methylation guide small nucleolar RNAs: lessons from the Pyrococcus genomes.</title>
        <authorList>
            <person name="Gaspin C."/>
            <person name="Cavaille J."/>
            <person name="Erauso G."/>
        </authorList>
    </citation>
    <scope>NUCLEOTIDE SEQUENCE</scope>
    <source>
        <strain evidence="7">Orsay</strain>
    </source>
</reference>
<dbReference type="GO" id="GO:0016787">
    <property type="term" value="F:hydrolase activity"/>
    <property type="evidence" value="ECO:0007669"/>
    <property type="project" value="UniProtKB-KW"/>
</dbReference>
<dbReference type="PATRIC" id="fig|272844.11.peg.1269"/>
<evidence type="ECO:0000313" key="10">
    <source>
        <dbReference type="Proteomes" id="UP000009139"/>
    </source>
</evidence>
<dbReference type="Gene3D" id="3.40.50.1010">
    <property type="entry name" value="5'-nuclease"/>
    <property type="match status" value="1"/>
</dbReference>
<accession>Q9UZF4</accession>
<dbReference type="KEGG" id="pab:PAB1585"/>
<reference evidence="7" key="1">
    <citation type="submission" date="1999-07" db="EMBL/GenBank/DDBJ databases">
        <authorList>
            <person name="Genoscope"/>
        </authorList>
    </citation>
    <scope>NUCLEOTIDE SEQUENCE</scope>
    <source>
        <strain evidence="7">Orsay</strain>
    </source>
</reference>
<dbReference type="eggNOG" id="arCOG02219">
    <property type="taxonomic scope" value="Archaea"/>
</dbReference>
<keyword evidence="4" id="KW-0378">Hydrolase</keyword>
<dbReference type="GO" id="GO:0046872">
    <property type="term" value="F:metal ion binding"/>
    <property type="evidence" value="ECO:0007669"/>
    <property type="project" value="UniProtKB-KW"/>
</dbReference>
<dbReference type="Proteomes" id="UP000009139">
    <property type="component" value="Chromosome"/>
</dbReference>
<dbReference type="EMBL" id="AJ248286">
    <property type="protein sequence ID" value="CAB50105.1"/>
    <property type="molecule type" value="Genomic_DNA"/>
</dbReference>
<keyword evidence="2" id="KW-0540">Nuclease</keyword>
<reference evidence="7" key="3">
    <citation type="journal article" date="2001" name="Genome Res.">
        <title>Genome evolution at the genus level: comparison of three complete genomes of hyperthermophilic archaea.</title>
        <authorList>
            <person name="Lecompte O."/>
            <person name="Ripp R."/>
            <person name="Puzos-Barbe V."/>
            <person name="Duprat S."/>
            <person name="Heilig R."/>
            <person name="Dietrich J."/>
            <person name="Thierry J.C."/>
            <person name="Poch O."/>
        </authorList>
    </citation>
    <scope>NUCLEOTIDE SEQUENCE</scope>
    <source>
        <strain evidence="7">Orsay</strain>
    </source>
</reference>
<dbReference type="InterPro" id="IPR029060">
    <property type="entry name" value="PIN-like_dom_sf"/>
</dbReference>
<gene>
    <name evidence="7" type="ordered locus">PAB1585</name>
</gene>
<keyword evidence="1" id="KW-1277">Toxin-antitoxin system</keyword>
<keyword evidence="5" id="KW-0460">Magnesium</keyword>
<dbReference type="Proteomes" id="UP000000810">
    <property type="component" value="Chromosome"/>
</dbReference>
<dbReference type="SUPFAM" id="SSF88723">
    <property type="entry name" value="PIN domain-like"/>
    <property type="match status" value="1"/>
</dbReference>
<organism evidence="7 9">
    <name type="scientific">Pyrococcus abyssi (strain GE5 / Orsay)</name>
    <dbReference type="NCBI Taxonomy" id="272844"/>
    <lineage>
        <taxon>Archaea</taxon>
        <taxon>Methanobacteriati</taxon>
        <taxon>Methanobacteriota</taxon>
        <taxon>Thermococci</taxon>
        <taxon>Thermococcales</taxon>
        <taxon>Thermococcaceae</taxon>
        <taxon>Pyrococcus</taxon>
    </lineage>
</organism>
<evidence type="ECO:0000313" key="8">
    <source>
        <dbReference type="EMBL" id="CCE70625.1"/>
    </source>
</evidence>
<dbReference type="AlphaFoldDB" id="Q9UZF4"/>
<protein>
    <submittedName>
        <fullName evidence="7 8">Nucleic acid-binding protein</fullName>
    </submittedName>
</protein>
<proteinExistence type="predicted"/>
<sequence length="110" mass="12673">MVVLDTSIVIDRVKRKDEIKENITGITFVEYPAIIRYKKFHGNVLFPTFEDFLLAHKIQERLLKIGKPKAFADLLIASICISNNEELITKDKDFLDIARVSNLRVKVIDV</sequence>
<dbReference type="PIR" id="D75100">
    <property type="entry name" value="D75100"/>
</dbReference>
<dbReference type="HOGENOM" id="CLU_171554_0_0_2"/>
<evidence type="ECO:0000256" key="2">
    <source>
        <dbReference type="ARBA" id="ARBA00022722"/>
    </source>
</evidence>
<dbReference type="GO" id="GO:0004540">
    <property type="term" value="F:RNA nuclease activity"/>
    <property type="evidence" value="ECO:0007669"/>
    <property type="project" value="TreeGrafter"/>
</dbReference>
<evidence type="ECO:0000256" key="1">
    <source>
        <dbReference type="ARBA" id="ARBA00022649"/>
    </source>
</evidence>
<evidence type="ECO:0000256" key="5">
    <source>
        <dbReference type="ARBA" id="ARBA00022842"/>
    </source>
</evidence>
<dbReference type="RefSeq" id="WP_010868312.1">
    <property type="nucleotide sequence ID" value="NC_000868.1"/>
</dbReference>
<evidence type="ECO:0000259" key="6">
    <source>
        <dbReference type="Pfam" id="PF01850"/>
    </source>
</evidence>
<dbReference type="InterPro" id="IPR002716">
    <property type="entry name" value="PIN_dom"/>
</dbReference>
<evidence type="ECO:0000313" key="9">
    <source>
        <dbReference type="Proteomes" id="UP000000810"/>
    </source>
</evidence>
<keyword evidence="9" id="KW-1185">Reference proteome</keyword>
<evidence type="ECO:0000256" key="4">
    <source>
        <dbReference type="ARBA" id="ARBA00022801"/>
    </source>
</evidence>
<reference evidence="7 9" key="4">
    <citation type="journal article" date="2003" name="Mol. Microbiol.">
        <title>An integrated analysis of the genome of the hyperthermophilic archaeon Pyrococcus abyssi.</title>
        <authorList>
            <person name="Cohen G."/>
            <person name="Barbe V."/>
            <person name="Flament D."/>
            <person name="Galperin M."/>
            <person name="Heilig R."/>
            <person name="Ripp R."/>
            <person name="Lecompte O."/>
            <person name="Prieur D."/>
            <person name="Poch O."/>
            <person name="Quellerou J."/>
            <person name="Thierry J.C."/>
            <person name="Van der Oost J."/>
            <person name="Weissenbach J."/>
            <person name="Zivanovic Y."/>
            <person name="Forterre P."/>
        </authorList>
    </citation>
    <scope>NUCLEOTIDE SEQUENCE [LARGE SCALE GENOMIC DNA]</scope>
    <source>
        <strain evidence="9">GE5 / Orsay</strain>
        <strain evidence="7">Orsay</strain>
    </source>
</reference>
<dbReference type="EMBL" id="HE613800">
    <property type="protein sequence ID" value="CCE70625.1"/>
    <property type="molecule type" value="Genomic_DNA"/>
</dbReference>
<dbReference type="PANTHER" id="PTHR42740">
    <property type="entry name" value="RIBONUCLEASE VAPC3"/>
    <property type="match status" value="1"/>
</dbReference>